<proteinExistence type="predicted"/>
<comment type="caution">
    <text evidence="1">The sequence shown here is derived from an EMBL/GenBank/DDBJ whole genome shotgun (WGS) entry which is preliminary data.</text>
</comment>
<dbReference type="Proteomes" id="UP000807353">
    <property type="component" value="Unassembled WGS sequence"/>
</dbReference>
<dbReference type="AlphaFoldDB" id="A0A9P5XW79"/>
<sequence>MAIVCGTCSDPACVSKHEHRICSQCGTSNAPTNGKRHQTRASERTNVLQCVVCRCYIVPCNSETYVLGRSSTDMAASKGIPPDPKGRQINVDASGPKFCDLCRTHVPLHMWGKHNFTPYHKRQESYAVFKAALDEAERDKHGVVVEGSFDFDIVDPATARNGLTLKLTIKAVIPQSRIALIQIQLESAKQSRFTSSFSVTADGCNTVMVCAKPVVLQVQFQQLRVGRFEDRITCYCWK</sequence>
<protein>
    <submittedName>
        <fullName evidence="1">Uncharacterized protein</fullName>
    </submittedName>
</protein>
<dbReference type="OrthoDB" id="6513042at2759"/>
<name>A0A9P5XW79_9AGAR</name>
<gene>
    <name evidence="1" type="ORF">BDZ94DRAFT_158082</name>
</gene>
<dbReference type="EMBL" id="MU150354">
    <property type="protein sequence ID" value="KAF9457918.1"/>
    <property type="molecule type" value="Genomic_DNA"/>
</dbReference>
<evidence type="ECO:0000313" key="1">
    <source>
        <dbReference type="EMBL" id="KAF9457918.1"/>
    </source>
</evidence>
<reference evidence="1" key="1">
    <citation type="submission" date="2020-11" db="EMBL/GenBank/DDBJ databases">
        <authorList>
            <consortium name="DOE Joint Genome Institute"/>
            <person name="Ahrendt S."/>
            <person name="Riley R."/>
            <person name="Andreopoulos W."/>
            <person name="Labutti K."/>
            <person name="Pangilinan J."/>
            <person name="Ruiz-Duenas F.J."/>
            <person name="Barrasa J.M."/>
            <person name="Sanchez-Garcia M."/>
            <person name="Camarero S."/>
            <person name="Miyauchi S."/>
            <person name="Serrano A."/>
            <person name="Linde D."/>
            <person name="Babiker R."/>
            <person name="Drula E."/>
            <person name="Ayuso-Fernandez I."/>
            <person name="Pacheco R."/>
            <person name="Padilla G."/>
            <person name="Ferreira P."/>
            <person name="Barriuso J."/>
            <person name="Kellner H."/>
            <person name="Castanera R."/>
            <person name="Alfaro M."/>
            <person name="Ramirez L."/>
            <person name="Pisabarro A.G."/>
            <person name="Kuo A."/>
            <person name="Tritt A."/>
            <person name="Lipzen A."/>
            <person name="He G."/>
            <person name="Yan M."/>
            <person name="Ng V."/>
            <person name="Cullen D."/>
            <person name="Martin F."/>
            <person name="Rosso M.-N."/>
            <person name="Henrissat B."/>
            <person name="Hibbett D."/>
            <person name="Martinez A.T."/>
            <person name="Grigoriev I.V."/>
        </authorList>
    </citation>
    <scope>NUCLEOTIDE SEQUENCE</scope>
    <source>
        <strain evidence="1">CBS 247.69</strain>
    </source>
</reference>
<accession>A0A9P5XW79</accession>
<evidence type="ECO:0000313" key="2">
    <source>
        <dbReference type="Proteomes" id="UP000807353"/>
    </source>
</evidence>
<keyword evidence="2" id="KW-1185">Reference proteome</keyword>
<organism evidence="1 2">
    <name type="scientific">Collybia nuda</name>
    <dbReference type="NCBI Taxonomy" id="64659"/>
    <lineage>
        <taxon>Eukaryota</taxon>
        <taxon>Fungi</taxon>
        <taxon>Dikarya</taxon>
        <taxon>Basidiomycota</taxon>
        <taxon>Agaricomycotina</taxon>
        <taxon>Agaricomycetes</taxon>
        <taxon>Agaricomycetidae</taxon>
        <taxon>Agaricales</taxon>
        <taxon>Tricholomatineae</taxon>
        <taxon>Clitocybaceae</taxon>
        <taxon>Collybia</taxon>
    </lineage>
</organism>